<dbReference type="GO" id="GO:0080044">
    <property type="term" value="F:quercetin 7-O-glucosyltransferase activity"/>
    <property type="evidence" value="ECO:0007669"/>
    <property type="project" value="TreeGrafter"/>
</dbReference>
<dbReference type="InterPro" id="IPR002213">
    <property type="entry name" value="UDP_glucos_trans"/>
</dbReference>
<dbReference type="EMBL" id="KV013932">
    <property type="protein sequence ID" value="KZV23284.1"/>
    <property type="molecule type" value="Genomic_DNA"/>
</dbReference>
<dbReference type="Gene3D" id="3.40.50.2000">
    <property type="entry name" value="Glycogen Phosphorylase B"/>
    <property type="match status" value="2"/>
</dbReference>
<evidence type="ECO:0000256" key="1">
    <source>
        <dbReference type="ARBA" id="ARBA00009995"/>
    </source>
</evidence>
<dbReference type="Proteomes" id="UP000250235">
    <property type="component" value="Unassembled WGS sequence"/>
</dbReference>
<keyword evidence="2" id="KW-0808">Transferase</keyword>
<dbReference type="CDD" id="cd03784">
    <property type="entry name" value="GT1_Gtf-like"/>
    <property type="match status" value="1"/>
</dbReference>
<evidence type="ECO:0000313" key="5">
    <source>
        <dbReference type="Proteomes" id="UP000250235"/>
    </source>
</evidence>
<protein>
    <recommendedName>
        <fullName evidence="3">Glycosyltransferase N-terminal domain-containing protein</fullName>
    </recommendedName>
</protein>
<organism evidence="4 5">
    <name type="scientific">Dorcoceras hygrometricum</name>
    <dbReference type="NCBI Taxonomy" id="472368"/>
    <lineage>
        <taxon>Eukaryota</taxon>
        <taxon>Viridiplantae</taxon>
        <taxon>Streptophyta</taxon>
        <taxon>Embryophyta</taxon>
        <taxon>Tracheophyta</taxon>
        <taxon>Spermatophyta</taxon>
        <taxon>Magnoliopsida</taxon>
        <taxon>eudicotyledons</taxon>
        <taxon>Gunneridae</taxon>
        <taxon>Pentapetalae</taxon>
        <taxon>asterids</taxon>
        <taxon>lamiids</taxon>
        <taxon>Lamiales</taxon>
        <taxon>Gesneriaceae</taxon>
        <taxon>Didymocarpoideae</taxon>
        <taxon>Trichosporeae</taxon>
        <taxon>Loxocarpinae</taxon>
        <taxon>Dorcoceras</taxon>
    </lineage>
</organism>
<accession>A0A2Z7ANC8</accession>
<dbReference type="FunFam" id="3.40.50.2000:FF:000108">
    <property type="entry name" value="UDP-glycosyltransferase 83A1"/>
    <property type="match status" value="1"/>
</dbReference>
<gene>
    <name evidence="4" type="ORF">F511_02185</name>
</gene>
<proteinExistence type="inferred from homology"/>
<evidence type="ECO:0000313" key="4">
    <source>
        <dbReference type="EMBL" id="KZV23284.1"/>
    </source>
</evidence>
<dbReference type="InterPro" id="IPR058980">
    <property type="entry name" value="Glyco_transf_N"/>
</dbReference>
<dbReference type="Pfam" id="PF00201">
    <property type="entry name" value="UDPGT"/>
    <property type="match status" value="1"/>
</dbReference>
<dbReference type="Pfam" id="PF26168">
    <property type="entry name" value="Glyco_transf_N"/>
    <property type="match status" value="1"/>
</dbReference>
<evidence type="ECO:0000259" key="3">
    <source>
        <dbReference type="Pfam" id="PF26168"/>
    </source>
</evidence>
<dbReference type="OrthoDB" id="5835829at2759"/>
<dbReference type="AlphaFoldDB" id="A0A2Z7ANC8"/>
<dbReference type="FunFam" id="3.40.50.2000:FF:000061">
    <property type="entry name" value="UDP-glycosyltransferase 83A1"/>
    <property type="match status" value="1"/>
</dbReference>
<dbReference type="PANTHER" id="PTHR11926">
    <property type="entry name" value="GLUCOSYL/GLUCURONOSYL TRANSFERASES"/>
    <property type="match status" value="1"/>
</dbReference>
<feature type="domain" description="Glycosyltransferase N-terminal" evidence="3">
    <location>
        <begin position="11"/>
        <end position="55"/>
    </location>
</feature>
<name>A0A2Z7ANC8_9LAMI</name>
<dbReference type="GO" id="GO:0080043">
    <property type="term" value="F:quercetin 3-O-glucosyltransferase activity"/>
    <property type="evidence" value="ECO:0007669"/>
    <property type="project" value="TreeGrafter"/>
</dbReference>
<reference evidence="4 5" key="1">
    <citation type="journal article" date="2015" name="Proc. Natl. Acad. Sci. U.S.A.">
        <title>The resurrection genome of Boea hygrometrica: A blueprint for survival of dehydration.</title>
        <authorList>
            <person name="Xiao L."/>
            <person name="Yang G."/>
            <person name="Zhang L."/>
            <person name="Yang X."/>
            <person name="Zhao S."/>
            <person name="Ji Z."/>
            <person name="Zhou Q."/>
            <person name="Hu M."/>
            <person name="Wang Y."/>
            <person name="Chen M."/>
            <person name="Xu Y."/>
            <person name="Jin H."/>
            <person name="Xiao X."/>
            <person name="Hu G."/>
            <person name="Bao F."/>
            <person name="Hu Y."/>
            <person name="Wan P."/>
            <person name="Li L."/>
            <person name="Deng X."/>
            <person name="Kuang T."/>
            <person name="Xiang C."/>
            <person name="Zhu J.K."/>
            <person name="Oliver M.J."/>
            <person name="He Y."/>
        </authorList>
    </citation>
    <scope>NUCLEOTIDE SEQUENCE [LARGE SCALE GENOMIC DNA]</scope>
    <source>
        <strain evidence="5">cv. XS01</strain>
    </source>
</reference>
<keyword evidence="5" id="KW-1185">Reference proteome</keyword>
<evidence type="ECO:0000256" key="2">
    <source>
        <dbReference type="ARBA" id="ARBA00022679"/>
    </source>
</evidence>
<dbReference type="PANTHER" id="PTHR11926:SF1412">
    <property type="entry name" value="UDP-GLYCOSYLTRANSFERASE 83A1-LIKE"/>
    <property type="match status" value="1"/>
</dbReference>
<dbReference type="SUPFAM" id="SSF53756">
    <property type="entry name" value="UDP-Glycosyltransferase/glycogen phosphorylase"/>
    <property type="match status" value="1"/>
</dbReference>
<comment type="similarity">
    <text evidence="1">Belongs to the UDP-glycosyltransferase family.</text>
</comment>
<sequence length="492" mass="54312">MASLKAKKPHVLAVPFPAQGHVTPLIKLSRRIADCGIKVTFVNTHNIHSKILESTSVLPENQVHNTGNIVLTSIPDGLSPEHDRNNVLEFIESLRGAMADSLMDLIGRINRENTEEPISCIIADITVGWVLEIAEKMGLEPVVFTPASAAGLAMVLHIPKLVEGGNLDVNGRLFPLHFFILEFELNILKISFTSGTVVGKPETISLSSDIPAWGKDELSWTFPVDLGMQKILFECSLDALKTGNQAKLILCNTFYDLESTACDLNSRLLPIGPLLNPDNSKSSSNYSGSFLTQDESCLDWLNSKPAASVIYVSFGSIAVFSQQQLDELALGLELSGRPFLWIVRSNLANGECAKYPNGFLERIGGGIGKIVEWAPQEKVLSHSSVACFLTHCGWNSTMEGVSMGVPFLCWPYFADQFHNQNYVCDKWKIGLRICADENGIRSRYEIKNKIQMVTADDDLRRNALQIKELALKSNGSEEGSSFKNFQRFVDHL</sequence>